<dbReference type="GO" id="GO:0051539">
    <property type="term" value="F:4 iron, 4 sulfur cluster binding"/>
    <property type="evidence" value="ECO:0007669"/>
    <property type="project" value="UniProtKB-KW"/>
</dbReference>
<evidence type="ECO:0000256" key="4">
    <source>
        <dbReference type="ARBA" id="ARBA00023014"/>
    </source>
</evidence>
<dbReference type="InterPro" id="IPR050395">
    <property type="entry name" value="4Fe4S_Ferredoxin_RnfB"/>
</dbReference>
<dbReference type="Pfam" id="PF13237">
    <property type="entry name" value="Fer4_10"/>
    <property type="match status" value="1"/>
</dbReference>
<comment type="caution">
    <text evidence="7">The sequence shown here is derived from an EMBL/GenBank/DDBJ whole genome shotgun (WGS) entry which is preliminary data.</text>
</comment>
<dbReference type="EMBL" id="JACRSR010000001">
    <property type="protein sequence ID" value="MBC8530735.1"/>
    <property type="molecule type" value="Genomic_DNA"/>
</dbReference>
<accession>A0A926HPI4</accession>
<evidence type="ECO:0000256" key="2">
    <source>
        <dbReference type="ARBA" id="ARBA00022723"/>
    </source>
</evidence>
<dbReference type="PANTHER" id="PTHR43560:SF1">
    <property type="entry name" value="ION-TRANSLOCATING OXIDOREDUCTASE COMPLEX SUBUNIT B"/>
    <property type="match status" value="1"/>
</dbReference>
<keyword evidence="4" id="KW-0411">Iron-sulfur</keyword>
<feature type="domain" description="4Fe-4S ferredoxin-type" evidence="5">
    <location>
        <begin position="10"/>
        <end position="39"/>
    </location>
</feature>
<keyword evidence="3" id="KW-0408">Iron</keyword>
<proteinExistence type="predicted"/>
<keyword evidence="8" id="KW-1185">Reference proteome</keyword>
<feature type="domain" description="4Fe-4S ferredoxin-type" evidence="5">
    <location>
        <begin position="40"/>
        <end position="69"/>
    </location>
</feature>
<dbReference type="InterPro" id="IPR017900">
    <property type="entry name" value="4Fe4S_Fe_S_CS"/>
</dbReference>
<dbReference type="InterPro" id="IPR009016">
    <property type="entry name" value="Fe_hydrogenase"/>
</dbReference>
<dbReference type="Gene3D" id="3.40.950.10">
    <property type="entry name" value="Fe-only Hydrogenase (Larger Subunit), Chain L, domain 3"/>
    <property type="match status" value="1"/>
</dbReference>
<evidence type="ECO:0000256" key="3">
    <source>
        <dbReference type="ARBA" id="ARBA00023004"/>
    </source>
</evidence>
<dbReference type="PROSITE" id="PS00198">
    <property type="entry name" value="4FE4S_FER_1"/>
    <property type="match status" value="2"/>
</dbReference>
<dbReference type="AlphaFoldDB" id="A0A926HPI4"/>
<organism evidence="7 8">
    <name type="scientific">Gehongia tenuis</name>
    <dbReference type="NCBI Taxonomy" id="2763655"/>
    <lineage>
        <taxon>Bacteria</taxon>
        <taxon>Bacillati</taxon>
        <taxon>Bacillota</taxon>
        <taxon>Clostridia</taxon>
        <taxon>Christensenellales</taxon>
        <taxon>Christensenellaceae</taxon>
        <taxon>Gehongia</taxon>
    </lineage>
</organism>
<dbReference type="SUPFAM" id="SSF54862">
    <property type="entry name" value="4Fe-4S ferredoxins"/>
    <property type="match status" value="1"/>
</dbReference>
<reference evidence="7" key="1">
    <citation type="submission" date="2020-08" db="EMBL/GenBank/DDBJ databases">
        <title>Genome public.</title>
        <authorList>
            <person name="Liu C."/>
            <person name="Sun Q."/>
        </authorList>
    </citation>
    <scope>NUCLEOTIDE SEQUENCE</scope>
    <source>
        <strain evidence="7">NSJ-53</strain>
    </source>
</reference>
<dbReference type="PANTHER" id="PTHR43560">
    <property type="entry name" value="ION-TRANSLOCATING OXIDOREDUCTASE COMPLEX SUBUNIT B"/>
    <property type="match status" value="1"/>
</dbReference>
<dbReference type="SUPFAM" id="SSF53920">
    <property type="entry name" value="Fe-only hydrogenase"/>
    <property type="match status" value="1"/>
</dbReference>
<dbReference type="Proteomes" id="UP000623172">
    <property type="component" value="Unassembled WGS sequence"/>
</dbReference>
<dbReference type="PROSITE" id="PS51379">
    <property type="entry name" value="4FE4S_FER_2"/>
    <property type="match status" value="2"/>
</dbReference>
<dbReference type="PROSITE" id="PS51656">
    <property type="entry name" value="4FE4S"/>
    <property type="match status" value="1"/>
</dbReference>
<evidence type="ECO:0000313" key="7">
    <source>
        <dbReference type="EMBL" id="MBC8530735.1"/>
    </source>
</evidence>
<dbReference type="GO" id="GO:0046872">
    <property type="term" value="F:metal ion binding"/>
    <property type="evidence" value="ECO:0007669"/>
    <property type="project" value="UniProtKB-KW"/>
</dbReference>
<dbReference type="Gene3D" id="1.10.15.40">
    <property type="entry name" value="Electron transport complex subunit B, putative Fe-S cluster"/>
    <property type="match status" value="1"/>
</dbReference>
<dbReference type="InterPro" id="IPR007202">
    <property type="entry name" value="4Fe-4S_dom"/>
</dbReference>
<protein>
    <submittedName>
        <fullName evidence="7">4Fe-4S dicluster domain-containing protein</fullName>
    </submittedName>
</protein>
<dbReference type="Pfam" id="PF04060">
    <property type="entry name" value="FeS"/>
    <property type="match status" value="1"/>
</dbReference>
<keyword evidence="2" id="KW-0479">Metal-binding</keyword>
<dbReference type="InterPro" id="IPR004108">
    <property type="entry name" value="Fe_hydrogenase_lsu_C"/>
</dbReference>
<evidence type="ECO:0000259" key="5">
    <source>
        <dbReference type="PROSITE" id="PS51379"/>
    </source>
</evidence>
<gene>
    <name evidence="7" type="ORF">H8696_02615</name>
</gene>
<feature type="domain" description="4Fe-4S" evidence="6">
    <location>
        <begin position="370"/>
        <end position="429"/>
    </location>
</feature>
<dbReference type="InterPro" id="IPR017896">
    <property type="entry name" value="4Fe4S_Fe-S-bd"/>
</dbReference>
<keyword evidence="1" id="KW-0004">4Fe-4S</keyword>
<evidence type="ECO:0000256" key="1">
    <source>
        <dbReference type="ARBA" id="ARBA00022485"/>
    </source>
</evidence>
<name>A0A926HPI4_9FIRM</name>
<sequence length="436" mass="47549">MFVNESTYYHSVRLDKDKCTGCTNCLKRCPTEAIRVRDGKATIIGERCIDCGECIRVCPYHAKVAVTDELSSINRFKYSIALPAPTLYGQFKNLPNINRVLAGLKMMGFSAVYEVAAGADIVSHAVAEHLKKEDVPKPLISSACPAILRLIRVRFPELIDHIVPIQSPMEVAASLAKLHFAKENGVAVEDIGAFFITPCPAKMTSIRSSLTVEDSSVDGAISIMDMYGLLNSQVKKPDSDESLQHATYYGVGWANSGGETTAVGCDNAMAVDGIWNVIRVLEEIENNKLSDLEFFEGLACPGGCVGGPLVFENGFVAKNRIRKLIETLPKARAEAGEIEKELAAFDVRSTKEIKPLPVMKLDDNIVVALKKMERMESIAANLPGLDCGSCGAPSCRALAEDIVQGNAVEMDCIFKLKEKVRKLALEMVELSKEENK</sequence>
<evidence type="ECO:0000259" key="6">
    <source>
        <dbReference type="PROSITE" id="PS51656"/>
    </source>
</evidence>
<dbReference type="Gene3D" id="3.30.70.20">
    <property type="match status" value="1"/>
</dbReference>
<dbReference type="Pfam" id="PF02906">
    <property type="entry name" value="Fe_hyd_lg_C"/>
    <property type="match status" value="2"/>
</dbReference>
<evidence type="ECO:0000313" key="8">
    <source>
        <dbReference type="Proteomes" id="UP000623172"/>
    </source>
</evidence>